<dbReference type="AlphaFoldDB" id="A0A813ILL4"/>
<evidence type="ECO:0000313" key="7">
    <source>
        <dbReference type="EMBL" id="CAE8655624.1"/>
    </source>
</evidence>
<proteinExistence type="predicted"/>
<evidence type="ECO:0000256" key="4">
    <source>
        <dbReference type="PROSITE-ProRule" id="PRU00723"/>
    </source>
</evidence>
<dbReference type="Proteomes" id="UP000626109">
    <property type="component" value="Unassembled WGS sequence"/>
</dbReference>
<name>A0A813ILL4_POLGL</name>
<accession>A0A813ILL4</accession>
<comment type="caution">
    <text evidence="7">The sequence shown here is derived from an EMBL/GenBank/DDBJ whole genome shotgun (WGS) entry which is preliminary data.</text>
</comment>
<dbReference type="SMART" id="SM00356">
    <property type="entry name" value="ZnF_C3H1"/>
    <property type="match status" value="2"/>
</dbReference>
<dbReference type="GO" id="GO:0008270">
    <property type="term" value="F:zinc ion binding"/>
    <property type="evidence" value="ECO:0007669"/>
    <property type="project" value="UniProtKB-KW"/>
</dbReference>
<feature type="zinc finger region" description="C3H1-type" evidence="4">
    <location>
        <begin position="69"/>
        <end position="97"/>
    </location>
</feature>
<evidence type="ECO:0000256" key="3">
    <source>
        <dbReference type="ARBA" id="ARBA00022833"/>
    </source>
</evidence>
<keyword evidence="3 4" id="KW-0862">Zinc</keyword>
<gene>
    <name evidence="7" type="ORF">PGLA2088_LOCUS11710</name>
</gene>
<dbReference type="InterPro" id="IPR036855">
    <property type="entry name" value="Znf_CCCH_sf"/>
</dbReference>
<dbReference type="Gene3D" id="4.10.1000.10">
    <property type="entry name" value="Zinc finger, CCCH-type"/>
    <property type="match status" value="1"/>
</dbReference>
<dbReference type="SUPFAM" id="SSF90229">
    <property type="entry name" value="CCCH zinc finger"/>
    <property type="match status" value="1"/>
</dbReference>
<reference evidence="7" key="1">
    <citation type="submission" date="2021-02" db="EMBL/GenBank/DDBJ databases">
        <authorList>
            <person name="Dougan E. K."/>
            <person name="Rhodes N."/>
            <person name="Thang M."/>
            <person name="Chan C."/>
        </authorList>
    </citation>
    <scope>NUCLEOTIDE SEQUENCE</scope>
</reference>
<evidence type="ECO:0000256" key="1">
    <source>
        <dbReference type="ARBA" id="ARBA00022723"/>
    </source>
</evidence>
<sequence length="202" mass="21018">MLCSSRSRQAQACFSFQRGLCKAGSKCPYGHFLDHSATQREADMVSRKTAKGAMPAHSSQPPEGEKGKGKGNTKCWFFATSSGCSRGSSCKFAHDTVGAVTLMGAIGGAGSCSVSPAAYLAVLAGSLTCAMPCRRCGSSCQPPPHLCCQRKRLSQTSRPSPYMSVTQADAASSSNGVLNAQLGEVPGVLDEAVCEAEQLPDE</sequence>
<dbReference type="InterPro" id="IPR000571">
    <property type="entry name" value="Znf_CCCH"/>
</dbReference>
<dbReference type="Pfam" id="PF18044">
    <property type="entry name" value="zf-CCCH_4"/>
    <property type="match status" value="1"/>
</dbReference>
<protein>
    <recommendedName>
        <fullName evidence="6">C3H1-type domain-containing protein</fullName>
    </recommendedName>
</protein>
<feature type="region of interest" description="Disordered" evidence="5">
    <location>
        <begin position="45"/>
        <end position="69"/>
    </location>
</feature>
<keyword evidence="1 4" id="KW-0479">Metal-binding</keyword>
<keyword evidence="2 4" id="KW-0863">Zinc-finger</keyword>
<feature type="domain" description="C3H1-type" evidence="6">
    <location>
        <begin position="7"/>
        <end position="34"/>
    </location>
</feature>
<dbReference type="PROSITE" id="PS50103">
    <property type="entry name" value="ZF_C3H1"/>
    <property type="match status" value="2"/>
</dbReference>
<feature type="domain" description="C3H1-type" evidence="6">
    <location>
        <begin position="69"/>
        <end position="97"/>
    </location>
</feature>
<evidence type="ECO:0000313" key="8">
    <source>
        <dbReference type="Proteomes" id="UP000626109"/>
    </source>
</evidence>
<dbReference type="InterPro" id="IPR041367">
    <property type="entry name" value="Znf-CCCH_4"/>
</dbReference>
<evidence type="ECO:0000256" key="2">
    <source>
        <dbReference type="ARBA" id="ARBA00022771"/>
    </source>
</evidence>
<evidence type="ECO:0000256" key="5">
    <source>
        <dbReference type="SAM" id="MobiDB-lite"/>
    </source>
</evidence>
<feature type="non-terminal residue" evidence="7">
    <location>
        <position position="202"/>
    </location>
</feature>
<dbReference type="EMBL" id="CAJNNW010013657">
    <property type="protein sequence ID" value="CAE8655624.1"/>
    <property type="molecule type" value="Genomic_DNA"/>
</dbReference>
<evidence type="ECO:0000259" key="6">
    <source>
        <dbReference type="PROSITE" id="PS50103"/>
    </source>
</evidence>
<organism evidence="7 8">
    <name type="scientific">Polarella glacialis</name>
    <name type="common">Dinoflagellate</name>
    <dbReference type="NCBI Taxonomy" id="89957"/>
    <lineage>
        <taxon>Eukaryota</taxon>
        <taxon>Sar</taxon>
        <taxon>Alveolata</taxon>
        <taxon>Dinophyceae</taxon>
        <taxon>Suessiales</taxon>
        <taxon>Suessiaceae</taxon>
        <taxon>Polarella</taxon>
    </lineage>
</organism>
<feature type="zinc finger region" description="C3H1-type" evidence="4">
    <location>
        <begin position="7"/>
        <end position="34"/>
    </location>
</feature>